<dbReference type="Pfam" id="PF04410">
    <property type="entry name" value="Gar1"/>
    <property type="match status" value="1"/>
</dbReference>
<evidence type="ECO:0000313" key="11">
    <source>
        <dbReference type="Proteomes" id="UP000323000"/>
    </source>
</evidence>
<keyword evidence="7" id="KW-0694">RNA-binding</keyword>
<gene>
    <name evidence="10" type="ORF">EZV62_020489</name>
</gene>
<comment type="similarity">
    <text evidence="2">Belongs to the NAF1 family.</text>
</comment>
<dbReference type="InterPro" id="IPR038664">
    <property type="entry name" value="Gar1/Naf1_Cbf5-bd_sf"/>
</dbReference>
<protein>
    <recommendedName>
        <fullName evidence="3">H/ACA ribonucleoprotein complex non-core subunit NAF1</fullName>
    </recommendedName>
</protein>
<feature type="compositionally biased region" description="Acidic residues" evidence="9">
    <location>
        <begin position="225"/>
        <end position="259"/>
    </location>
</feature>
<dbReference type="Proteomes" id="UP000323000">
    <property type="component" value="Chromosome 9"/>
</dbReference>
<keyword evidence="11" id="KW-1185">Reference proteome</keyword>
<feature type="compositionally biased region" description="Acidic residues" evidence="9">
    <location>
        <begin position="412"/>
        <end position="429"/>
    </location>
</feature>
<evidence type="ECO:0000313" key="10">
    <source>
        <dbReference type="EMBL" id="TXG55233.1"/>
    </source>
</evidence>
<feature type="compositionally biased region" description="Basic and acidic residues" evidence="9">
    <location>
        <begin position="206"/>
        <end position="218"/>
    </location>
</feature>
<feature type="compositionally biased region" description="Basic and acidic residues" evidence="9">
    <location>
        <begin position="430"/>
        <end position="444"/>
    </location>
</feature>
<evidence type="ECO:0000256" key="8">
    <source>
        <dbReference type="ARBA" id="ARBA00023242"/>
    </source>
</evidence>
<comment type="subcellular location">
    <subcellularLocation>
        <location evidence="1">Nucleus</location>
    </subcellularLocation>
</comment>
<proteinExistence type="inferred from homology"/>
<dbReference type="GO" id="GO:0001522">
    <property type="term" value="P:pseudouridine synthesis"/>
    <property type="evidence" value="ECO:0007669"/>
    <property type="project" value="InterPro"/>
</dbReference>
<dbReference type="InterPro" id="IPR009000">
    <property type="entry name" value="Transl_B-barrel_sf"/>
</dbReference>
<dbReference type="OrthoDB" id="21550at2759"/>
<keyword evidence="5" id="KW-0698">rRNA processing</keyword>
<dbReference type="InterPro" id="IPR040309">
    <property type="entry name" value="Naf1"/>
</dbReference>
<sequence length="719" mass="78136">MDGFVTKPTTEEEQDCLNQASKIKTSRDLLDNLDSNLSLADSFLDFDSIKEFFDNISPNPDRYRLEEIEFGVFEKSLKMAEEGKTNSGDVITHGSDPIFNGSGCAVKVETLEYEQQKNSNCCIEKEMGKVSLVAVKNEIMNDQDESRKVGLVGETDLFPVDGSGVKSAIVSDEIESKSSSDSEDERSSSSSSSSGDSSDEEEEEVEEKKEEVKMEVKGELNVAGELEEGEIESVDGEETAGGIDDDDEDEDDEAEEGEVEMVVGSDAEFDFVGDGDEDGAVATGGPIKSKNELQVLPPVPEVNVTLQPHHQMLPVGVVLSVLGAQVIVEGVEKHNPLNEGSVLWITESRSLLGLIDEVFGPVKNPYYMVRYNLDSEVPAGIHVGTSISFVQEFANHVLNDKNLYKKGYDASGDNDEEVSEAEFSDDEKEAEYRRNLKMEKRGMNDQKPGNKKNNRKKIRNRDGALQNGRHSIQQMDGVGQLPQNQDQHHYPAVPADRGNCSSSSAIGQGFVGGTGLVPQFPPMAQMAGFTGTMNGVWANGMPSLQPQNAVFPNGFPSNGMPWHPQNYQQHPNQMPMMNSMPYLQQFDPSQRSHPNVALPGMQPNLLAGPAYAPWLGLVGQNGLNQMYGMGLPGQPMHPSINAGQAGFVGQNGLNQTFGMGFQGQPAPSSVNAGEQPNVQPSEAPQQFNMGASSNWGRKPYHRGGGRFAGGRGRGWGNSR</sequence>
<organism evidence="10 11">
    <name type="scientific">Acer yangbiense</name>
    <dbReference type="NCBI Taxonomy" id="1000413"/>
    <lineage>
        <taxon>Eukaryota</taxon>
        <taxon>Viridiplantae</taxon>
        <taxon>Streptophyta</taxon>
        <taxon>Embryophyta</taxon>
        <taxon>Tracheophyta</taxon>
        <taxon>Spermatophyta</taxon>
        <taxon>Magnoliopsida</taxon>
        <taxon>eudicotyledons</taxon>
        <taxon>Gunneridae</taxon>
        <taxon>Pentapetalae</taxon>
        <taxon>rosids</taxon>
        <taxon>malvids</taxon>
        <taxon>Sapindales</taxon>
        <taxon>Sapindaceae</taxon>
        <taxon>Hippocastanoideae</taxon>
        <taxon>Acereae</taxon>
        <taxon>Acer</taxon>
    </lineage>
</organism>
<evidence type="ECO:0000256" key="5">
    <source>
        <dbReference type="ARBA" id="ARBA00022552"/>
    </source>
</evidence>
<dbReference type="Gene3D" id="2.40.10.230">
    <property type="entry name" value="Probable tRNA pseudouridine synthase domain"/>
    <property type="match status" value="1"/>
</dbReference>
<feature type="compositionally biased region" description="Basic residues" evidence="9">
    <location>
        <begin position="449"/>
        <end position="459"/>
    </location>
</feature>
<accession>A0A5C7HDK5</accession>
<feature type="region of interest" description="Disordered" evidence="9">
    <location>
        <begin position="169"/>
        <end position="260"/>
    </location>
</feature>
<evidence type="ECO:0000256" key="3">
    <source>
        <dbReference type="ARBA" id="ARBA00021438"/>
    </source>
</evidence>
<reference evidence="11" key="1">
    <citation type="journal article" date="2019" name="Gigascience">
        <title>De novo genome assembly of the endangered Acer yangbiense, a plant species with extremely small populations endemic to Yunnan Province, China.</title>
        <authorList>
            <person name="Yang J."/>
            <person name="Wariss H.M."/>
            <person name="Tao L."/>
            <person name="Zhang R."/>
            <person name="Yun Q."/>
            <person name="Hollingsworth P."/>
            <person name="Dao Z."/>
            <person name="Luo G."/>
            <person name="Guo H."/>
            <person name="Ma Y."/>
            <person name="Sun W."/>
        </authorList>
    </citation>
    <scope>NUCLEOTIDE SEQUENCE [LARGE SCALE GENOMIC DNA]</scope>
    <source>
        <strain evidence="11">cv. Malutang</strain>
    </source>
</reference>
<feature type="compositionally biased region" description="Polar residues" evidence="9">
    <location>
        <begin position="665"/>
        <end position="695"/>
    </location>
</feature>
<evidence type="ECO:0000256" key="7">
    <source>
        <dbReference type="ARBA" id="ARBA00022884"/>
    </source>
</evidence>
<dbReference type="EMBL" id="VAHF01000009">
    <property type="protein sequence ID" value="TXG55233.1"/>
    <property type="molecule type" value="Genomic_DNA"/>
</dbReference>
<name>A0A5C7HDK5_9ROSI</name>
<evidence type="ECO:0000256" key="1">
    <source>
        <dbReference type="ARBA" id="ARBA00004123"/>
    </source>
</evidence>
<dbReference type="FunFam" id="2.40.10.230:FF:000002">
    <property type="entry name" value="H/ACA ribonucleoprotein complex non-core subunit NAF1"/>
    <property type="match status" value="1"/>
</dbReference>
<dbReference type="SUPFAM" id="SSF50447">
    <property type="entry name" value="Translation proteins"/>
    <property type="match status" value="1"/>
</dbReference>
<evidence type="ECO:0000256" key="4">
    <source>
        <dbReference type="ARBA" id="ARBA00022517"/>
    </source>
</evidence>
<dbReference type="InterPro" id="IPR007504">
    <property type="entry name" value="H/ACA_rnp_Gar1/Naf1"/>
</dbReference>
<feature type="region of interest" description="Disordered" evidence="9">
    <location>
        <begin position="662"/>
        <end position="719"/>
    </location>
</feature>
<dbReference type="AlphaFoldDB" id="A0A5C7HDK5"/>
<feature type="region of interest" description="Disordered" evidence="9">
    <location>
        <begin position="410"/>
        <end position="467"/>
    </location>
</feature>
<keyword evidence="6" id="KW-0597">Phosphoprotein</keyword>
<dbReference type="GO" id="GO:0005732">
    <property type="term" value="C:sno(s)RNA-containing ribonucleoprotein complex"/>
    <property type="evidence" value="ECO:0007669"/>
    <property type="project" value="InterPro"/>
</dbReference>
<keyword evidence="4" id="KW-0690">Ribosome biogenesis</keyword>
<dbReference type="PANTHER" id="PTHR31633:SF1">
    <property type="entry name" value="H_ACA RIBONUCLEOPROTEIN COMPLEX NON-CORE SUBUNIT NAF1"/>
    <property type="match status" value="1"/>
</dbReference>
<dbReference type="GO" id="GO:0005634">
    <property type="term" value="C:nucleus"/>
    <property type="evidence" value="ECO:0007669"/>
    <property type="project" value="UniProtKB-SubCell"/>
</dbReference>
<comment type="caution">
    <text evidence="10">The sequence shown here is derived from an EMBL/GenBank/DDBJ whole genome shotgun (WGS) entry which is preliminary data.</text>
</comment>
<evidence type="ECO:0000256" key="6">
    <source>
        <dbReference type="ARBA" id="ARBA00022553"/>
    </source>
</evidence>
<evidence type="ECO:0000256" key="2">
    <source>
        <dbReference type="ARBA" id="ARBA00009801"/>
    </source>
</evidence>
<dbReference type="GO" id="GO:0003723">
    <property type="term" value="F:RNA binding"/>
    <property type="evidence" value="ECO:0007669"/>
    <property type="project" value="UniProtKB-KW"/>
</dbReference>
<dbReference type="PANTHER" id="PTHR31633">
    <property type="entry name" value="H/ACA RIBONUCLEOPROTEIN COMPLEX NON-CORE SUBUNIT NAF1"/>
    <property type="match status" value="1"/>
</dbReference>
<keyword evidence="8" id="KW-0539">Nucleus</keyword>
<evidence type="ECO:0000256" key="9">
    <source>
        <dbReference type="SAM" id="MobiDB-lite"/>
    </source>
</evidence>
<dbReference type="GO" id="GO:0006364">
    <property type="term" value="P:rRNA processing"/>
    <property type="evidence" value="ECO:0007669"/>
    <property type="project" value="UniProtKB-KW"/>
</dbReference>
<feature type="compositionally biased region" description="Gly residues" evidence="9">
    <location>
        <begin position="705"/>
        <end position="719"/>
    </location>
</feature>
<dbReference type="GO" id="GO:0000493">
    <property type="term" value="P:box H/ACA snoRNP assembly"/>
    <property type="evidence" value="ECO:0007669"/>
    <property type="project" value="InterPro"/>
</dbReference>